<feature type="region of interest" description="Disordered" evidence="1">
    <location>
        <begin position="43"/>
        <end position="65"/>
    </location>
</feature>
<proteinExistence type="predicted"/>
<protein>
    <submittedName>
        <fullName evidence="2">Uncharacterized protein</fullName>
    </submittedName>
</protein>
<organism evidence="2 3">
    <name type="scientific">Trichocoleus desertorum GB2-A4</name>
    <dbReference type="NCBI Taxonomy" id="2933944"/>
    <lineage>
        <taxon>Bacteria</taxon>
        <taxon>Bacillati</taxon>
        <taxon>Cyanobacteriota</taxon>
        <taxon>Cyanophyceae</taxon>
        <taxon>Leptolyngbyales</taxon>
        <taxon>Trichocoleusaceae</taxon>
        <taxon>Trichocoleus</taxon>
    </lineage>
</organism>
<comment type="caution">
    <text evidence="2">The sequence shown here is derived from an EMBL/GenBank/DDBJ whole genome shotgun (WGS) entry which is preliminary data.</text>
</comment>
<accession>A0ABV0J7W1</accession>
<gene>
    <name evidence="2" type="ORF">NC998_12270</name>
</gene>
<keyword evidence="3" id="KW-1185">Reference proteome</keyword>
<evidence type="ECO:0000313" key="2">
    <source>
        <dbReference type="EMBL" id="MEP0817870.1"/>
    </source>
</evidence>
<dbReference type="RefSeq" id="WP_190434769.1">
    <property type="nucleotide sequence ID" value="NZ_JAMPKM010000006.1"/>
</dbReference>
<evidence type="ECO:0000313" key="3">
    <source>
        <dbReference type="Proteomes" id="UP001464891"/>
    </source>
</evidence>
<reference evidence="2 3" key="1">
    <citation type="submission" date="2022-04" db="EMBL/GenBank/DDBJ databases">
        <title>Positive selection, recombination, and allopatry shape intraspecific diversity of widespread and dominant cyanobacteria.</title>
        <authorList>
            <person name="Wei J."/>
            <person name="Shu W."/>
            <person name="Hu C."/>
        </authorList>
    </citation>
    <scope>NUCLEOTIDE SEQUENCE [LARGE SCALE GENOMIC DNA]</scope>
    <source>
        <strain evidence="2 3">GB2-A4</strain>
    </source>
</reference>
<sequence>MQRILTAIGQFVRSSLVVIALVGLLSLSSLIISQASYAGDANVPNFRADQANPSKAEKQSVEKREQAYNNATKVAKDSSALEQEYEKNLESYQEHQPNSGIIKGAKQLIEKVTGND</sequence>
<feature type="compositionally biased region" description="Basic and acidic residues" evidence="1">
    <location>
        <begin position="55"/>
        <end position="65"/>
    </location>
</feature>
<dbReference type="EMBL" id="JAMPKM010000006">
    <property type="protein sequence ID" value="MEP0817870.1"/>
    <property type="molecule type" value="Genomic_DNA"/>
</dbReference>
<evidence type="ECO:0000256" key="1">
    <source>
        <dbReference type="SAM" id="MobiDB-lite"/>
    </source>
</evidence>
<name>A0ABV0J7W1_9CYAN</name>
<dbReference type="Proteomes" id="UP001464891">
    <property type="component" value="Unassembled WGS sequence"/>
</dbReference>